<reference evidence="1" key="1">
    <citation type="submission" date="2023-11" db="EMBL/GenBank/DDBJ databases">
        <title>Gracilibacillus pellucida a moderately halophilic bacterium isolated from saline soil in Xinjiang province.</title>
        <authorList>
            <person name="Zhang Z."/>
            <person name="Tan F."/>
            <person name="Wang Y."/>
            <person name="Xia M."/>
        </authorList>
    </citation>
    <scope>NUCLEOTIDE SEQUENCE</scope>
    <source>
        <strain evidence="1">S3-1-1</strain>
    </source>
</reference>
<proteinExistence type="predicted"/>
<organism evidence="1 2">
    <name type="scientific">Gracilibacillus pellucidus</name>
    <dbReference type="NCBI Taxonomy" id="3095368"/>
    <lineage>
        <taxon>Bacteria</taxon>
        <taxon>Bacillati</taxon>
        <taxon>Bacillota</taxon>
        <taxon>Bacilli</taxon>
        <taxon>Bacillales</taxon>
        <taxon>Bacillaceae</taxon>
        <taxon>Gracilibacillus</taxon>
    </lineage>
</organism>
<comment type="caution">
    <text evidence="1">The sequence shown here is derived from an EMBL/GenBank/DDBJ whole genome shotgun (WGS) entry which is preliminary data.</text>
</comment>
<keyword evidence="2" id="KW-1185">Reference proteome</keyword>
<dbReference type="Proteomes" id="UP001277972">
    <property type="component" value="Unassembled WGS sequence"/>
</dbReference>
<sequence>MKRLIMLALLVCGAITLVSCQSPKERMTLLDTITEISISKSGGYGGIDENFFSSFSNLEITSAFEEIMKSAKLEDAKINEDKPDYDILVNYENGDTHLLHLILGDR</sequence>
<accession>A0ACC6M7Y4</accession>
<gene>
    <name evidence="1" type="ORF">SH601_13635</name>
</gene>
<protein>
    <submittedName>
        <fullName evidence="1">Uncharacterized protein</fullName>
    </submittedName>
</protein>
<name>A0ACC6M7Y4_9BACI</name>
<evidence type="ECO:0000313" key="2">
    <source>
        <dbReference type="Proteomes" id="UP001277972"/>
    </source>
</evidence>
<evidence type="ECO:0000313" key="1">
    <source>
        <dbReference type="EMBL" id="MDX8047030.1"/>
    </source>
</evidence>
<dbReference type="EMBL" id="JAWZSR010000008">
    <property type="protein sequence ID" value="MDX8047030.1"/>
    <property type="molecule type" value="Genomic_DNA"/>
</dbReference>